<keyword evidence="5 7" id="KW-1133">Transmembrane helix</keyword>
<accession>A0A318YAD8</accession>
<dbReference type="InterPro" id="IPR035906">
    <property type="entry name" value="MetI-like_sf"/>
</dbReference>
<evidence type="ECO:0000259" key="8">
    <source>
        <dbReference type="PROSITE" id="PS50928"/>
    </source>
</evidence>
<dbReference type="Gene3D" id="1.10.3720.10">
    <property type="entry name" value="MetI-like"/>
    <property type="match status" value="1"/>
</dbReference>
<proteinExistence type="inferred from homology"/>
<dbReference type="PANTHER" id="PTHR30151:SF0">
    <property type="entry name" value="ABC TRANSPORTER PERMEASE PROTEIN MJ0413-RELATED"/>
    <property type="match status" value="1"/>
</dbReference>
<protein>
    <submittedName>
        <fullName evidence="9">NitT/TauT family transport system permease protein/taurine transport system permease protein</fullName>
    </submittedName>
</protein>
<comment type="subcellular location">
    <subcellularLocation>
        <location evidence="1 7">Cell membrane</location>
        <topology evidence="1 7">Multi-pass membrane protein</topology>
    </subcellularLocation>
</comment>
<dbReference type="EMBL" id="QKMR01000003">
    <property type="protein sequence ID" value="PYG89433.1"/>
    <property type="molecule type" value="Genomic_DNA"/>
</dbReference>
<dbReference type="Pfam" id="PF00528">
    <property type="entry name" value="BPD_transp_1"/>
    <property type="match status" value="1"/>
</dbReference>
<feature type="transmembrane region" description="Helical" evidence="7">
    <location>
        <begin position="126"/>
        <end position="145"/>
    </location>
</feature>
<keyword evidence="3" id="KW-1003">Cell membrane</keyword>
<feature type="transmembrane region" description="Helical" evidence="7">
    <location>
        <begin position="151"/>
        <end position="169"/>
    </location>
</feature>
<dbReference type="PANTHER" id="PTHR30151">
    <property type="entry name" value="ALKANE SULFONATE ABC TRANSPORTER-RELATED, MEMBRANE SUBUNIT"/>
    <property type="match status" value="1"/>
</dbReference>
<dbReference type="PROSITE" id="PS50928">
    <property type="entry name" value="ABC_TM1"/>
    <property type="match status" value="1"/>
</dbReference>
<dbReference type="FunFam" id="1.10.3720.10:FF:000003">
    <property type="entry name" value="Aliphatic sulfonate ABC transporter permease"/>
    <property type="match status" value="1"/>
</dbReference>
<feature type="domain" description="ABC transmembrane type-1" evidence="8">
    <location>
        <begin position="84"/>
        <end position="264"/>
    </location>
</feature>
<evidence type="ECO:0000313" key="10">
    <source>
        <dbReference type="Proteomes" id="UP000248132"/>
    </source>
</evidence>
<dbReference type="GO" id="GO:0005886">
    <property type="term" value="C:plasma membrane"/>
    <property type="evidence" value="ECO:0007669"/>
    <property type="project" value="UniProtKB-SubCell"/>
</dbReference>
<keyword evidence="4 7" id="KW-0812">Transmembrane</keyword>
<feature type="transmembrane region" description="Helical" evidence="7">
    <location>
        <begin position="90"/>
        <end position="114"/>
    </location>
</feature>
<feature type="transmembrane region" description="Helical" evidence="7">
    <location>
        <begin position="27"/>
        <end position="45"/>
    </location>
</feature>
<comment type="caution">
    <text evidence="9">The sequence shown here is derived from an EMBL/GenBank/DDBJ whole genome shotgun (WGS) entry which is preliminary data.</text>
</comment>
<keyword evidence="6 7" id="KW-0472">Membrane</keyword>
<dbReference type="Proteomes" id="UP000248132">
    <property type="component" value="Unassembled WGS sequence"/>
</dbReference>
<evidence type="ECO:0000256" key="3">
    <source>
        <dbReference type="ARBA" id="ARBA00022475"/>
    </source>
</evidence>
<dbReference type="AlphaFoldDB" id="A0A318YAD8"/>
<evidence type="ECO:0000313" key="9">
    <source>
        <dbReference type="EMBL" id="PYG89433.1"/>
    </source>
</evidence>
<dbReference type="CDD" id="cd06261">
    <property type="entry name" value="TM_PBP2"/>
    <property type="match status" value="1"/>
</dbReference>
<dbReference type="SUPFAM" id="SSF161098">
    <property type="entry name" value="MetI-like"/>
    <property type="match status" value="1"/>
</dbReference>
<keyword evidence="10" id="KW-1185">Reference proteome</keyword>
<name>A0A318YAD8_9FIRM</name>
<reference evidence="9 10" key="1">
    <citation type="submission" date="2018-06" db="EMBL/GenBank/DDBJ databases">
        <title>Genomic Encyclopedia of Type Strains, Phase I: the one thousand microbial genomes (KMG-I) project.</title>
        <authorList>
            <person name="Kyrpides N."/>
        </authorList>
    </citation>
    <scope>NUCLEOTIDE SEQUENCE [LARGE SCALE GENOMIC DNA]</scope>
    <source>
        <strain evidence="9 10">DSM 19573</strain>
    </source>
</reference>
<evidence type="ECO:0000256" key="2">
    <source>
        <dbReference type="ARBA" id="ARBA00022448"/>
    </source>
</evidence>
<dbReference type="InterPro" id="IPR000515">
    <property type="entry name" value="MetI-like"/>
</dbReference>
<evidence type="ECO:0000256" key="6">
    <source>
        <dbReference type="ARBA" id="ARBA00023136"/>
    </source>
</evidence>
<evidence type="ECO:0000256" key="7">
    <source>
        <dbReference type="RuleBase" id="RU363032"/>
    </source>
</evidence>
<keyword evidence="2 7" id="KW-0813">Transport</keyword>
<evidence type="ECO:0000256" key="1">
    <source>
        <dbReference type="ARBA" id="ARBA00004651"/>
    </source>
</evidence>
<organism evidence="9 10">
    <name type="scientific">Ruminiclostridium sufflavum DSM 19573</name>
    <dbReference type="NCBI Taxonomy" id="1121337"/>
    <lineage>
        <taxon>Bacteria</taxon>
        <taxon>Bacillati</taxon>
        <taxon>Bacillota</taxon>
        <taxon>Clostridia</taxon>
        <taxon>Eubacteriales</taxon>
        <taxon>Oscillospiraceae</taxon>
        <taxon>Ruminiclostridium</taxon>
    </lineage>
</organism>
<sequence>MTNDSELLRQQARQQELKYIKNNKRKMMIFSILSITALLLIWHFVVTFRLVNTRFLESPVTVINTIITKFTDINPDGGYLHQHIIESAKVVWVGFLVGSLVGIPLGLFMGWYRIFDHLIRPLFEMVRPIPALAWIPIVLLFLGIGVAARSAIIFFGSFVGIVLNTYVGVRQTNQVLINVAKTCGASNFEIFYKIGIPSAMPMIFTGLKTAMGAAWATVVAAEMLSASKGLGYMIQMGRMYGEVSLILAGIIVIGIFGLISSWMIGCLEDIVLKWRPKNHEN</sequence>
<feature type="transmembrane region" description="Helical" evidence="7">
    <location>
        <begin position="243"/>
        <end position="264"/>
    </location>
</feature>
<evidence type="ECO:0000256" key="5">
    <source>
        <dbReference type="ARBA" id="ARBA00022989"/>
    </source>
</evidence>
<evidence type="ECO:0000256" key="4">
    <source>
        <dbReference type="ARBA" id="ARBA00022692"/>
    </source>
</evidence>
<dbReference type="GO" id="GO:0042918">
    <property type="term" value="P:alkanesulfonate transmembrane transport"/>
    <property type="evidence" value="ECO:0007669"/>
    <property type="project" value="UniProtKB-ARBA"/>
</dbReference>
<comment type="similarity">
    <text evidence="7">Belongs to the binding-protein-dependent transport system permease family.</text>
</comment>
<gene>
    <name evidence="9" type="ORF">LY28_00652</name>
</gene>